<gene>
    <name evidence="1" type="ORF">KDK_13730</name>
</gene>
<name>A0A402AER2_9CHLR</name>
<dbReference type="GO" id="GO:0000287">
    <property type="term" value="F:magnesium ion binding"/>
    <property type="evidence" value="ECO:0007669"/>
    <property type="project" value="InterPro"/>
</dbReference>
<dbReference type="GO" id="GO:0006310">
    <property type="term" value="P:DNA recombination"/>
    <property type="evidence" value="ECO:0007669"/>
    <property type="project" value="InterPro"/>
</dbReference>
<dbReference type="RefSeq" id="WP_126549236.1">
    <property type="nucleotide sequence ID" value="NZ_BIFS01000001.1"/>
</dbReference>
<dbReference type="InterPro" id="IPR008822">
    <property type="entry name" value="Endonuclease_RusA-like"/>
</dbReference>
<dbReference type="SUPFAM" id="SSF103084">
    <property type="entry name" value="Holliday junction resolvase RusA"/>
    <property type="match status" value="1"/>
</dbReference>
<evidence type="ECO:0000313" key="1">
    <source>
        <dbReference type="EMBL" id="GCE17573.1"/>
    </source>
</evidence>
<dbReference type="Pfam" id="PF05866">
    <property type="entry name" value="RusA"/>
    <property type="match status" value="1"/>
</dbReference>
<proteinExistence type="predicted"/>
<dbReference type="AlphaFoldDB" id="A0A402AER2"/>
<sequence>MLAKEMSSSWDEVVAVSSAPFFRGRLPLPPGVNQSYQVVRAAGRKGARGRIGPSAALEMFKAEAALVLADGDATHQDWSLINAIRGSKRHVSLVVHVAFFFPTLWKRDVDGGIKAVVDAAFARMELNDNLVVRLTAEKFVDADDPRCEVTVSCVVGR</sequence>
<organism evidence="1 2">
    <name type="scientific">Dictyobacter kobayashii</name>
    <dbReference type="NCBI Taxonomy" id="2014872"/>
    <lineage>
        <taxon>Bacteria</taxon>
        <taxon>Bacillati</taxon>
        <taxon>Chloroflexota</taxon>
        <taxon>Ktedonobacteria</taxon>
        <taxon>Ktedonobacterales</taxon>
        <taxon>Dictyobacteraceae</taxon>
        <taxon>Dictyobacter</taxon>
    </lineage>
</organism>
<dbReference type="Gene3D" id="3.30.1330.70">
    <property type="entry name" value="Holliday junction resolvase RusA"/>
    <property type="match status" value="1"/>
</dbReference>
<dbReference type="EMBL" id="BIFS01000001">
    <property type="protein sequence ID" value="GCE17573.1"/>
    <property type="molecule type" value="Genomic_DNA"/>
</dbReference>
<evidence type="ECO:0000313" key="2">
    <source>
        <dbReference type="Proteomes" id="UP000287188"/>
    </source>
</evidence>
<dbReference type="Proteomes" id="UP000287188">
    <property type="component" value="Unassembled WGS sequence"/>
</dbReference>
<reference evidence="2" key="1">
    <citation type="submission" date="2018-12" db="EMBL/GenBank/DDBJ databases">
        <title>Tengunoibacter tsumagoiensis gen. nov., sp. nov., Dictyobacter kobayashii sp. nov., D. alpinus sp. nov., and D. joshuensis sp. nov. and description of Dictyobacteraceae fam. nov. within the order Ktedonobacterales isolated from Tengu-no-mugimeshi.</title>
        <authorList>
            <person name="Wang C.M."/>
            <person name="Zheng Y."/>
            <person name="Sakai Y."/>
            <person name="Toyoda A."/>
            <person name="Minakuchi Y."/>
            <person name="Abe K."/>
            <person name="Yokota A."/>
            <person name="Yabe S."/>
        </authorList>
    </citation>
    <scope>NUCLEOTIDE SEQUENCE [LARGE SCALE GENOMIC DNA]</scope>
    <source>
        <strain evidence="2">Uno11</strain>
    </source>
</reference>
<accession>A0A402AER2</accession>
<comment type="caution">
    <text evidence="1">The sequence shown here is derived from an EMBL/GenBank/DDBJ whole genome shotgun (WGS) entry which is preliminary data.</text>
</comment>
<dbReference type="GO" id="GO:0006281">
    <property type="term" value="P:DNA repair"/>
    <property type="evidence" value="ECO:0007669"/>
    <property type="project" value="InterPro"/>
</dbReference>
<keyword evidence="2" id="KW-1185">Reference proteome</keyword>
<protein>
    <submittedName>
        <fullName evidence="1">Uncharacterized protein</fullName>
    </submittedName>
</protein>
<dbReference type="InterPro" id="IPR036614">
    <property type="entry name" value="RusA-like_sf"/>
</dbReference>